<dbReference type="InterPro" id="IPR050297">
    <property type="entry name" value="LipidA_mod_glycosyltrf_83"/>
</dbReference>
<evidence type="ECO:0000256" key="1">
    <source>
        <dbReference type="ARBA" id="ARBA00004651"/>
    </source>
</evidence>
<dbReference type="EMBL" id="FNNO01000001">
    <property type="protein sequence ID" value="SDW11747.1"/>
    <property type="molecule type" value="Genomic_DNA"/>
</dbReference>
<feature type="transmembrane region" description="Helical" evidence="8">
    <location>
        <begin position="278"/>
        <end position="297"/>
    </location>
</feature>
<feature type="transmembrane region" description="Helical" evidence="8">
    <location>
        <begin position="101"/>
        <end position="123"/>
    </location>
</feature>
<feature type="transmembrane region" description="Helical" evidence="8">
    <location>
        <begin position="246"/>
        <end position="266"/>
    </location>
</feature>
<feature type="transmembrane region" description="Helical" evidence="8">
    <location>
        <begin position="303"/>
        <end position="322"/>
    </location>
</feature>
<gene>
    <name evidence="10" type="ORF">SAMN05444410_101275</name>
</gene>
<evidence type="ECO:0000313" key="10">
    <source>
        <dbReference type="EMBL" id="SDW11747.1"/>
    </source>
</evidence>
<evidence type="ECO:0000256" key="6">
    <source>
        <dbReference type="ARBA" id="ARBA00022989"/>
    </source>
</evidence>
<evidence type="ECO:0000256" key="7">
    <source>
        <dbReference type="ARBA" id="ARBA00023136"/>
    </source>
</evidence>
<reference evidence="10 11" key="1">
    <citation type="submission" date="2016-10" db="EMBL/GenBank/DDBJ databases">
        <authorList>
            <person name="Varghese N."/>
            <person name="Submissions S."/>
        </authorList>
    </citation>
    <scope>NUCLEOTIDE SEQUENCE [LARGE SCALE GENOMIC DNA]</scope>
    <source>
        <strain evidence="10 11">DSM 25353</strain>
    </source>
</reference>
<proteinExistence type="predicted"/>
<evidence type="ECO:0000256" key="5">
    <source>
        <dbReference type="ARBA" id="ARBA00022692"/>
    </source>
</evidence>
<dbReference type="Proteomes" id="UP000198711">
    <property type="component" value="Unassembled WGS sequence"/>
</dbReference>
<dbReference type="PANTHER" id="PTHR33908:SF11">
    <property type="entry name" value="MEMBRANE PROTEIN"/>
    <property type="match status" value="1"/>
</dbReference>
<evidence type="ECO:0000256" key="2">
    <source>
        <dbReference type="ARBA" id="ARBA00022475"/>
    </source>
</evidence>
<protein>
    <submittedName>
        <fullName evidence="10">Dolichyl-phosphate-mannose-protein mannosyltransferase</fullName>
    </submittedName>
</protein>
<evidence type="ECO:0000256" key="4">
    <source>
        <dbReference type="ARBA" id="ARBA00022679"/>
    </source>
</evidence>
<feature type="transmembrane region" description="Helical" evidence="8">
    <location>
        <begin position="329"/>
        <end position="352"/>
    </location>
</feature>
<feature type="transmembrane region" description="Helical" evidence="8">
    <location>
        <begin position="9"/>
        <end position="27"/>
    </location>
</feature>
<dbReference type="AlphaFoldDB" id="A0A8X8IC54"/>
<evidence type="ECO:0000256" key="8">
    <source>
        <dbReference type="SAM" id="Phobius"/>
    </source>
</evidence>
<feature type="transmembrane region" description="Helical" evidence="8">
    <location>
        <begin position="71"/>
        <end position="89"/>
    </location>
</feature>
<dbReference type="GO" id="GO:0016763">
    <property type="term" value="F:pentosyltransferase activity"/>
    <property type="evidence" value="ECO:0007669"/>
    <property type="project" value="TreeGrafter"/>
</dbReference>
<evidence type="ECO:0000313" key="11">
    <source>
        <dbReference type="Proteomes" id="UP000198711"/>
    </source>
</evidence>
<keyword evidence="11" id="KW-1185">Reference proteome</keyword>
<name>A0A8X8IC54_9BACT</name>
<dbReference type="GO" id="GO:0005886">
    <property type="term" value="C:plasma membrane"/>
    <property type="evidence" value="ECO:0007669"/>
    <property type="project" value="UniProtKB-SubCell"/>
</dbReference>
<sequence>MRQQYANKVFWLIIISVIVKLVAASLLELGNDEVYYWTYSLQPDWNHFDHPPMVGWLIRLTTFNELWVNETTMRLGAILCAAIATWIIFKLGKLLSSEKLGWYAALVYTCSVYTGFIAGFFILPDSPQLLFWTGALYVMAEMFLKNNERKLGRWLLLGLLIGLATLCKVHALFLWAGFGLFLLFTNSKCLFNWRFYMGVLVTAVCISPIVYWNIKNHFITYRYHSERVTHTSMQWDMLGREIGGEFAYQNPVIFLLILVSVIALITRRIWFSFSGNKIRTWLFCMSLPMLLLFWGISLFNPTLPHWAGPAYIPLFLVAALFLEKKARHVYPPFITVAMTLVAIVLVAGIGLIRYSPVNFGSHEKENYGEYCPTLDMSGWQHFSNDFSRLVAEDSSTGKMKAQAPILVDKWFPGGHLEFYTARTTGMILLGVGSLQDIHKLAWLNKERRWLQLGDDAYCIVPSNLPMNVTAKYGRYFTSIAPPTVISQIRGGKAVRYFYVYRLKSCKLVPPIPL</sequence>
<keyword evidence="4" id="KW-0808">Transferase</keyword>
<accession>A0A8X8IC54</accession>
<keyword evidence="2" id="KW-1003">Cell membrane</keyword>
<keyword evidence="6 8" id="KW-1133">Transmembrane helix</keyword>
<comment type="subcellular location">
    <subcellularLocation>
        <location evidence="1">Cell membrane</location>
        <topology evidence="1">Multi-pass membrane protein</topology>
    </subcellularLocation>
</comment>
<dbReference type="InterPro" id="IPR038731">
    <property type="entry name" value="RgtA/B/C-like"/>
</dbReference>
<keyword evidence="3 10" id="KW-0328">Glycosyltransferase</keyword>
<feature type="transmembrane region" description="Helical" evidence="8">
    <location>
        <begin position="154"/>
        <end position="183"/>
    </location>
</feature>
<dbReference type="GO" id="GO:0009103">
    <property type="term" value="P:lipopolysaccharide biosynthetic process"/>
    <property type="evidence" value="ECO:0007669"/>
    <property type="project" value="UniProtKB-ARBA"/>
</dbReference>
<dbReference type="PANTHER" id="PTHR33908">
    <property type="entry name" value="MANNOSYLTRANSFERASE YKCB-RELATED"/>
    <property type="match status" value="1"/>
</dbReference>
<feature type="transmembrane region" description="Helical" evidence="8">
    <location>
        <begin position="195"/>
        <end position="214"/>
    </location>
</feature>
<feature type="domain" description="Glycosyltransferase RgtA/B/C/D-like" evidence="9">
    <location>
        <begin position="49"/>
        <end position="212"/>
    </location>
</feature>
<comment type="caution">
    <text evidence="10">The sequence shown here is derived from an EMBL/GenBank/DDBJ whole genome shotgun (WGS) entry which is preliminary data.</text>
</comment>
<dbReference type="RefSeq" id="WP_092721441.1">
    <property type="nucleotide sequence ID" value="NZ_FNNO01000001.1"/>
</dbReference>
<keyword evidence="5 8" id="KW-0812">Transmembrane</keyword>
<organism evidence="10 11">
    <name type="scientific">Hydrobacter penzbergensis</name>
    <dbReference type="NCBI Taxonomy" id="1235997"/>
    <lineage>
        <taxon>Bacteria</taxon>
        <taxon>Pseudomonadati</taxon>
        <taxon>Bacteroidota</taxon>
        <taxon>Chitinophagia</taxon>
        <taxon>Chitinophagales</taxon>
        <taxon>Chitinophagaceae</taxon>
        <taxon>Hydrobacter</taxon>
    </lineage>
</organism>
<evidence type="ECO:0000256" key="3">
    <source>
        <dbReference type="ARBA" id="ARBA00022676"/>
    </source>
</evidence>
<evidence type="ECO:0000259" key="9">
    <source>
        <dbReference type="Pfam" id="PF13231"/>
    </source>
</evidence>
<keyword evidence="7 8" id="KW-0472">Membrane</keyword>
<dbReference type="Pfam" id="PF13231">
    <property type="entry name" value="PMT_2"/>
    <property type="match status" value="1"/>
</dbReference>